<proteinExistence type="predicted"/>
<sequence>MRSIRPLSMILPMLLLLACTPAVPEAEAPSAEVPAPRDGEGTAVFPDALQAGGVEPFWGVRVDGQVLTYTTPDTLDAPRRLQAERSVDAEGLHLWGEDGGSPFRLDVRRERCSDGMSDQVHPFSVTWRLDDETAPGCAFDPASPPPPQ</sequence>
<dbReference type="Proteomes" id="UP001431235">
    <property type="component" value="Unassembled WGS sequence"/>
</dbReference>
<organism evidence="2 3">
    <name type="scientific">Stenotrophomonas mori</name>
    <dbReference type="NCBI Taxonomy" id="2871096"/>
    <lineage>
        <taxon>Bacteria</taxon>
        <taxon>Pseudomonadati</taxon>
        <taxon>Pseudomonadota</taxon>
        <taxon>Gammaproteobacteria</taxon>
        <taxon>Lysobacterales</taxon>
        <taxon>Lysobacteraceae</taxon>
        <taxon>Stenotrophomonas</taxon>
    </lineage>
</organism>
<feature type="chain" id="PRO_5047293110" description="Lipoprotein" evidence="1">
    <location>
        <begin position="25"/>
        <end position="148"/>
    </location>
</feature>
<keyword evidence="3" id="KW-1185">Reference proteome</keyword>
<dbReference type="RefSeq" id="WP_250063254.1">
    <property type="nucleotide sequence ID" value="NZ_JAIKTS010000001.1"/>
</dbReference>
<gene>
    <name evidence="2" type="ORF">K5L01_07235</name>
</gene>
<evidence type="ECO:0000313" key="3">
    <source>
        <dbReference type="Proteomes" id="UP001431235"/>
    </source>
</evidence>
<reference evidence="2 3" key="1">
    <citation type="submission" date="2021-08" db="EMBL/GenBank/DDBJ databases">
        <title>Novel members of of the genus Stenotrophomonas from differernt environment.</title>
        <authorList>
            <person name="Deng Y."/>
        </authorList>
    </citation>
    <scope>NUCLEOTIDE SEQUENCE [LARGE SCALE GENOMIC DNA]</scope>
    <source>
        <strain evidence="2 3">CPCC 101365</strain>
    </source>
</reference>
<name>A0ABT0SGJ3_9GAMM</name>
<keyword evidence="1" id="KW-0732">Signal</keyword>
<evidence type="ECO:0008006" key="4">
    <source>
        <dbReference type="Google" id="ProtNLM"/>
    </source>
</evidence>
<accession>A0ABT0SGJ3</accession>
<comment type="caution">
    <text evidence="2">The sequence shown here is derived from an EMBL/GenBank/DDBJ whole genome shotgun (WGS) entry which is preliminary data.</text>
</comment>
<evidence type="ECO:0000256" key="1">
    <source>
        <dbReference type="SAM" id="SignalP"/>
    </source>
</evidence>
<dbReference type="PROSITE" id="PS51257">
    <property type="entry name" value="PROKAR_LIPOPROTEIN"/>
    <property type="match status" value="1"/>
</dbReference>
<feature type="signal peptide" evidence="1">
    <location>
        <begin position="1"/>
        <end position="24"/>
    </location>
</feature>
<dbReference type="EMBL" id="JAIKTS010000001">
    <property type="protein sequence ID" value="MCL7714431.1"/>
    <property type="molecule type" value="Genomic_DNA"/>
</dbReference>
<protein>
    <recommendedName>
        <fullName evidence="4">Lipoprotein</fullName>
    </recommendedName>
</protein>
<evidence type="ECO:0000313" key="2">
    <source>
        <dbReference type="EMBL" id="MCL7714431.1"/>
    </source>
</evidence>